<organism evidence="2 3">
    <name type="scientific">Symbiodinium necroappetens</name>
    <dbReference type="NCBI Taxonomy" id="1628268"/>
    <lineage>
        <taxon>Eukaryota</taxon>
        <taxon>Sar</taxon>
        <taxon>Alveolata</taxon>
        <taxon>Dinophyceae</taxon>
        <taxon>Suessiales</taxon>
        <taxon>Symbiodiniaceae</taxon>
        <taxon>Symbiodinium</taxon>
    </lineage>
</organism>
<evidence type="ECO:0000313" key="2">
    <source>
        <dbReference type="EMBL" id="CAE7930128.1"/>
    </source>
</evidence>
<gene>
    <name evidence="2" type="primary">DNAH7</name>
    <name evidence="2" type="ORF">SNEC2469_LOCUS32323</name>
</gene>
<dbReference type="AlphaFoldDB" id="A0A813BZK0"/>
<sequence length="100" mass="10047">MARLISAVVLMLLPVAVKAATCANYDGTNESYCVSMNDGGCACVWTANTSACSQGTVCDGVGITSVGDENVTNTTTTASNGASMVSSSQWTAPGLRALAC</sequence>
<evidence type="ECO:0000256" key="1">
    <source>
        <dbReference type="SAM" id="SignalP"/>
    </source>
</evidence>
<evidence type="ECO:0000313" key="3">
    <source>
        <dbReference type="Proteomes" id="UP000601435"/>
    </source>
</evidence>
<comment type="caution">
    <text evidence="2">The sequence shown here is derived from an EMBL/GenBank/DDBJ whole genome shotgun (WGS) entry which is preliminary data.</text>
</comment>
<reference evidence="2" key="1">
    <citation type="submission" date="2021-02" db="EMBL/GenBank/DDBJ databases">
        <authorList>
            <person name="Dougan E. K."/>
            <person name="Rhodes N."/>
            <person name="Thang M."/>
            <person name="Chan C."/>
        </authorList>
    </citation>
    <scope>NUCLEOTIDE SEQUENCE</scope>
</reference>
<feature type="signal peptide" evidence="1">
    <location>
        <begin position="1"/>
        <end position="19"/>
    </location>
</feature>
<protein>
    <submittedName>
        <fullName evidence="2">DNAH7 protein</fullName>
    </submittedName>
</protein>
<name>A0A813BZK0_9DINO</name>
<keyword evidence="3" id="KW-1185">Reference proteome</keyword>
<dbReference type="OrthoDB" id="428696at2759"/>
<dbReference type="EMBL" id="CAJNJA010081441">
    <property type="protein sequence ID" value="CAE7930128.1"/>
    <property type="molecule type" value="Genomic_DNA"/>
</dbReference>
<accession>A0A813BZK0</accession>
<keyword evidence="1" id="KW-0732">Signal</keyword>
<proteinExistence type="predicted"/>
<feature type="chain" id="PRO_5032664122" evidence="1">
    <location>
        <begin position="20"/>
        <end position="100"/>
    </location>
</feature>
<feature type="non-terminal residue" evidence="2">
    <location>
        <position position="100"/>
    </location>
</feature>
<dbReference type="Proteomes" id="UP000601435">
    <property type="component" value="Unassembled WGS sequence"/>
</dbReference>